<evidence type="ECO:0000313" key="3">
    <source>
        <dbReference type="Proteomes" id="UP000800082"/>
    </source>
</evidence>
<feature type="region of interest" description="Disordered" evidence="1">
    <location>
        <begin position="102"/>
        <end position="124"/>
    </location>
</feature>
<name>A0A6A5RV96_9PLEO</name>
<evidence type="ECO:0000256" key="1">
    <source>
        <dbReference type="SAM" id="MobiDB-lite"/>
    </source>
</evidence>
<dbReference type="Proteomes" id="UP000800082">
    <property type="component" value="Unassembled WGS sequence"/>
</dbReference>
<dbReference type="RefSeq" id="XP_033451528.1">
    <property type="nucleotide sequence ID" value="XM_033589498.1"/>
</dbReference>
<dbReference type="GeneID" id="54347145"/>
<dbReference type="EMBL" id="ML978961">
    <property type="protein sequence ID" value="KAF1931280.1"/>
    <property type="molecule type" value="Genomic_DNA"/>
</dbReference>
<organism evidence="2 3">
    <name type="scientific">Didymella exigua CBS 183.55</name>
    <dbReference type="NCBI Taxonomy" id="1150837"/>
    <lineage>
        <taxon>Eukaryota</taxon>
        <taxon>Fungi</taxon>
        <taxon>Dikarya</taxon>
        <taxon>Ascomycota</taxon>
        <taxon>Pezizomycotina</taxon>
        <taxon>Dothideomycetes</taxon>
        <taxon>Pleosporomycetidae</taxon>
        <taxon>Pleosporales</taxon>
        <taxon>Pleosporineae</taxon>
        <taxon>Didymellaceae</taxon>
        <taxon>Didymella</taxon>
    </lineage>
</organism>
<accession>A0A6A5RV96</accession>
<protein>
    <submittedName>
        <fullName evidence="2">Uncharacterized protein</fullName>
    </submittedName>
</protein>
<reference evidence="2" key="1">
    <citation type="journal article" date="2020" name="Stud. Mycol.">
        <title>101 Dothideomycetes genomes: a test case for predicting lifestyles and emergence of pathogens.</title>
        <authorList>
            <person name="Haridas S."/>
            <person name="Albert R."/>
            <person name="Binder M."/>
            <person name="Bloem J."/>
            <person name="Labutti K."/>
            <person name="Salamov A."/>
            <person name="Andreopoulos B."/>
            <person name="Baker S."/>
            <person name="Barry K."/>
            <person name="Bills G."/>
            <person name="Bluhm B."/>
            <person name="Cannon C."/>
            <person name="Castanera R."/>
            <person name="Culley D."/>
            <person name="Daum C."/>
            <person name="Ezra D."/>
            <person name="Gonzalez J."/>
            <person name="Henrissat B."/>
            <person name="Kuo A."/>
            <person name="Liang C."/>
            <person name="Lipzen A."/>
            <person name="Lutzoni F."/>
            <person name="Magnuson J."/>
            <person name="Mondo S."/>
            <person name="Nolan M."/>
            <person name="Ohm R."/>
            <person name="Pangilinan J."/>
            <person name="Park H.-J."/>
            <person name="Ramirez L."/>
            <person name="Alfaro M."/>
            <person name="Sun H."/>
            <person name="Tritt A."/>
            <person name="Yoshinaga Y."/>
            <person name="Zwiers L.-H."/>
            <person name="Turgeon B."/>
            <person name="Goodwin S."/>
            <person name="Spatafora J."/>
            <person name="Crous P."/>
            <person name="Grigoriev I."/>
        </authorList>
    </citation>
    <scope>NUCLEOTIDE SEQUENCE</scope>
    <source>
        <strain evidence="2">CBS 183.55</strain>
    </source>
</reference>
<feature type="compositionally biased region" description="Polar residues" evidence="1">
    <location>
        <begin position="170"/>
        <end position="181"/>
    </location>
</feature>
<feature type="region of interest" description="Disordered" evidence="1">
    <location>
        <begin position="482"/>
        <end position="534"/>
    </location>
</feature>
<proteinExistence type="predicted"/>
<keyword evidence="3" id="KW-1185">Reference proteome</keyword>
<dbReference type="OrthoDB" id="3792485at2759"/>
<feature type="compositionally biased region" description="Polar residues" evidence="1">
    <location>
        <begin position="490"/>
        <end position="501"/>
    </location>
</feature>
<sequence>MVWQSEHSYQRLDDSFPQRGLNTAASSAYRVQRWQHSELLRLVAEPLNTLPFRTKACQSLSCWNAEVDEARILRHTTLGGDTRRTMPIFSGRGDRMDFGFPAPPGRSGQTAKGDIGWTPSNHAQSNNSRLDSYFTCKPYSKVPSTDKLIRSAISQLSAELENQPGVPESLSPSSTISTVQDYGTPPTPTAATGPYPFELLALKTTLSLVPAPSTLRDEQQQRPRIQQRMTTNRKLTMVRQHQYRGSKLRTEVRFDDDSFQMPHTVNAAEFSSWGRSPSPSPWPSSYNHLSTAGHGVDVYCEYDDHDCTRQEPPPERPYYPSLATQACIRMPQQAFREEREAEWNYRFPTSEAFKHEGKECVSPVCSAPGSGYNSHITTPFGTPPDSPADTPPGSKPASLRIIKRGGGAFEGMDIDKDFDGGPVDSMDALTAHPGGTRQSSLNTHSQTQLANKTSVPFWRQRSADKAFAKGLLEREKVNGVLFPSHPESIDSGSQASQSAATDSHCIRLSKLKKIFGSEKGKTRKQTPRAPPNAE</sequence>
<dbReference type="AlphaFoldDB" id="A0A6A5RV96"/>
<evidence type="ECO:0000313" key="2">
    <source>
        <dbReference type="EMBL" id="KAF1931280.1"/>
    </source>
</evidence>
<feature type="region of interest" description="Disordered" evidence="1">
    <location>
        <begin position="159"/>
        <end position="181"/>
    </location>
</feature>
<gene>
    <name evidence="2" type="ORF">M421DRAFT_342999</name>
</gene>